<reference evidence="2 3" key="1">
    <citation type="submission" date="2021-01" db="EMBL/GenBank/DDBJ databases">
        <title>Draft genome sequence of Micromonospora sp. strain STR1s_6.</title>
        <authorList>
            <person name="Karlyshev A."/>
            <person name="Jawad R."/>
        </authorList>
    </citation>
    <scope>NUCLEOTIDE SEQUENCE [LARGE SCALE GENOMIC DNA]</scope>
    <source>
        <strain evidence="2 3">STR1S-6</strain>
    </source>
</reference>
<dbReference type="Gene3D" id="3.90.75.20">
    <property type="match status" value="1"/>
</dbReference>
<dbReference type="InterPro" id="IPR044925">
    <property type="entry name" value="His-Me_finger_sf"/>
</dbReference>
<accession>A0ABS1YCH9</accession>
<dbReference type="GO" id="GO:0004519">
    <property type="term" value="F:endonuclease activity"/>
    <property type="evidence" value="ECO:0007669"/>
    <property type="project" value="UniProtKB-KW"/>
</dbReference>
<dbReference type="InterPro" id="IPR003615">
    <property type="entry name" value="HNH_nuc"/>
</dbReference>
<keyword evidence="2" id="KW-0540">Nuclease</keyword>
<sequence length="177" mass="20368">MTQAIRDHYDHAQQLIADGTWRVDPHAGLVHGVKGAPFRRTNSWGYVQIKFRAPEDWQTEHTVLAHRVIWEAEHGPLADGLTVNHLNGVKTDNRLANLEAVTQSDNMRHAYRTGLHQPVRSNARLTEQQVRDIYRRCRTGERDADLAAEYGMKRSAINNIRNGWSWRHVTLHQPTGR</sequence>
<dbReference type="RefSeq" id="WP_203147514.1">
    <property type="nucleotide sequence ID" value="NZ_JAEVHL010000017.1"/>
</dbReference>
<comment type="caution">
    <text evidence="2">The sequence shown here is derived from an EMBL/GenBank/DDBJ whole genome shotgun (WGS) entry which is preliminary data.</text>
</comment>
<dbReference type="SUPFAM" id="SSF54060">
    <property type="entry name" value="His-Me finger endonucleases"/>
    <property type="match status" value="1"/>
</dbReference>
<proteinExistence type="predicted"/>
<keyword evidence="2" id="KW-0378">Hydrolase</keyword>
<feature type="domain" description="HNH nuclease" evidence="1">
    <location>
        <begin position="64"/>
        <end position="108"/>
    </location>
</feature>
<evidence type="ECO:0000259" key="1">
    <source>
        <dbReference type="Pfam" id="PF13392"/>
    </source>
</evidence>
<evidence type="ECO:0000313" key="2">
    <source>
        <dbReference type="EMBL" id="MBM0275108.1"/>
    </source>
</evidence>
<keyword evidence="2" id="KW-0255">Endonuclease</keyword>
<keyword evidence="3" id="KW-1185">Reference proteome</keyword>
<gene>
    <name evidence="2" type="ORF">JM949_06375</name>
</gene>
<organism evidence="2 3">
    <name type="scientific">Micromonospora tarensis</name>
    <dbReference type="NCBI Taxonomy" id="2806100"/>
    <lineage>
        <taxon>Bacteria</taxon>
        <taxon>Bacillati</taxon>
        <taxon>Actinomycetota</taxon>
        <taxon>Actinomycetes</taxon>
        <taxon>Micromonosporales</taxon>
        <taxon>Micromonosporaceae</taxon>
        <taxon>Micromonospora</taxon>
    </lineage>
</organism>
<name>A0ABS1YCH9_9ACTN</name>
<protein>
    <submittedName>
        <fullName evidence="2">HNH endonuclease</fullName>
    </submittedName>
</protein>
<dbReference type="Proteomes" id="UP000622245">
    <property type="component" value="Unassembled WGS sequence"/>
</dbReference>
<evidence type="ECO:0000313" key="3">
    <source>
        <dbReference type="Proteomes" id="UP000622245"/>
    </source>
</evidence>
<dbReference type="Pfam" id="PF13392">
    <property type="entry name" value="HNH_3"/>
    <property type="match status" value="1"/>
</dbReference>
<dbReference type="EMBL" id="JAEVHL010000017">
    <property type="protein sequence ID" value="MBM0275108.1"/>
    <property type="molecule type" value="Genomic_DNA"/>
</dbReference>